<dbReference type="Pfam" id="PF03225">
    <property type="entry name" value="Viral_Hsp90"/>
    <property type="match status" value="1"/>
</dbReference>
<dbReference type="InterPro" id="IPR004909">
    <property type="entry name" value="Vir_Hsp90"/>
</dbReference>
<keyword evidence="3" id="KW-1185">Reference proteome</keyword>
<dbReference type="GeneID" id="20465054"/>
<proteinExistence type="predicted"/>
<reference evidence="2 3" key="1">
    <citation type="journal article" date="2014" name="Mol. Plant Pathol.">
        <title>Deep sequencing reveals a novel closterovirus associated with wild rose leaf rosette disease.</title>
        <authorList>
            <person name="He Y."/>
            <person name="Yang Z."/>
            <person name="Hong N."/>
            <person name="Wang G."/>
            <person name="Ning G."/>
            <person name="Xu W."/>
        </authorList>
    </citation>
    <scope>NUCLEOTIDE SEQUENCE [LARGE SCALE GENOMIC DNA]</scope>
    <source>
        <strain evidence="2">RLRaV-CWR.1</strain>
    </source>
</reference>
<feature type="region of interest" description="Disordered" evidence="1">
    <location>
        <begin position="487"/>
        <end position="506"/>
    </location>
</feature>
<organism evidence="2 3">
    <name type="scientific">Rose leaf rosette-associated virus</name>
    <dbReference type="NCBI Taxonomy" id="1543207"/>
    <lineage>
        <taxon>Viruses</taxon>
        <taxon>Riboviria</taxon>
        <taxon>Orthornavirae</taxon>
        <taxon>Kitrinoviricota</taxon>
        <taxon>Alsuviricetes</taxon>
        <taxon>Martellivirales</taxon>
        <taxon>Closteroviridae</taxon>
        <taxon>Closterovirus</taxon>
        <taxon>Closterovirus rosafolium</taxon>
    </lineage>
</organism>
<dbReference type="KEGG" id="vg:20465054"/>
<dbReference type="OrthoDB" id="10132at10239"/>
<evidence type="ECO:0000256" key="1">
    <source>
        <dbReference type="SAM" id="MobiDB-lite"/>
    </source>
</evidence>
<evidence type="ECO:0000313" key="2">
    <source>
        <dbReference type="EMBL" id="AIN39541.1"/>
    </source>
</evidence>
<evidence type="ECO:0008006" key="4">
    <source>
        <dbReference type="Google" id="ProtNLM"/>
    </source>
</evidence>
<dbReference type="Proteomes" id="UP000204080">
    <property type="component" value="Segment"/>
</dbReference>
<name>A0A088MGX5_9CLOS</name>
<sequence>MSLTHEWGSLFRGVYGEPMWSQFLSDAAKTYNSSVFQEDHVTKDKTKILAKTLRSAPMGSRDHEIALLHHSNNMTGWSEICGIPKAMFLQGSEEVRSDVTLFMDVDPTKVGCRFSMDTVKNFIVDTCGEKDIAKVRVEHSWALSNACGKLTDADDLHEYKAMVFGEKSKDSVIDAVDCPFGDYLSHCLGLYKKCTVATDSEMRVRAEFFKYMAEIVNAYDLNYNEPSDNPVLTGIMLDFVLSRKIFPSSYAVNLANLRKFIYDFLPMILKVWVVTPRDVHFDERLIPPCELVDLAMDVPKFNFHDLNTVIKGKLRSLEIECEDPDMNVISEIVFSKLEADNRNVDKHLLREALFLYYGKYCTAKTRVVPRPSRFRVSGVEVSFTAVESWFSRVQFAELNINFRRDFMSHHATEALQVYKKFGVKYPPKSDYIVPLNMAYLNFDFYKGVKDSGVNEEEHYHLKKICAAVDAKCRGLYSLQKVSENDVRRRVGKRGRRRRGELRTPNA</sequence>
<evidence type="ECO:0000313" key="3">
    <source>
        <dbReference type="Proteomes" id="UP000204080"/>
    </source>
</evidence>
<protein>
    <recommendedName>
        <fullName evidence="4">P61</fullName>
    </recommendedName>
</protein>
<dbReference type="EMBL" id="KJ748003">
    <property type="protein sequence ID" value="AIN39541.1"/>
    <property type="molecule type" value="Genomic_RNA"/>
</dbReference>
<feature type="compositionally biased region" description="Basic residues" evidence="1">
    <location>
        <begin position="489"/>
        <end position="499"/>
    </location>
</feature>
<dbReference type="RefSeq" id="YP_009058933.1">
    <property type="nucleotide sequence ID" value="NC_024906.1"/>
</dbReference>
<accession>A0A088MGX5</accession>